<name>U2QIQ5_9ACTN</name>
<dbReference type="EMBL" id="ACVN02000024">
    <property type="protein sequence ID" value="ERK62780.1"/>
    <property type="molecule type" value="Genomic_DNA"/>
</dbReference>
<evidence type="ECO:0000313" key="1">
    <source>
        <dbReference type="EMBL" id="ERK62780.1"/>
    </source>
</evidence>
<comment type="caution">
    <text evidence="1">The sequence shown here is derived from an EMBL/GenBank/DDBJ whole genome shotgun (WGS) entry which is preliminary data.</text>
</comment>
<gene>
    <name evidence="1" type="ORF">HMPREF0682_0745</name>
</gene>
<dbReference type="GO" id="GO:0032259">
    <property type="term" value="P:methylation"/>
    <property type="evidence" value="ECO:0007669"/>
    <property type="project" value="UniProtKB-KW"/>
</dbReference>
<dbReference type="GO" id="GO:0008168">
    <property type="term" value="F:methyltransferase activity"/>
    <property type="evidence" value="ECO:0007669"/>
    <property type="project" value="UniProtKB-KW"/>
</dbReference>
<reference evidence="1" key="1">
    <citation type="submission" date="2013-08" db="EMBL/GenBank/DDBJ databases">
        <authorList>
            <person name="Durkin A.S."/>
            <person name="Haft D.R."/>
            <person name="McCorrison J."/>
            <person name="Torralba M."/>
            <person name="Gillis M."/>
            <person name="Haft D.H."/>
            <person name="Methe B."/>
            <person name="Sutton G."/>
            <person name="Nelson K.E."/>
        </authorList>
    </citation>
    <scope>NUCLEOTIDE SEQUENCE [LARGE SCALE GENOMIC DNA]</scope>
    <source>
        <strain evidence="1">F0233</strain>
    </source>
</reference>
<protein>
    <submittedName>
        <fullName evidence="1">Site-specific DNA-methyltransferase (Adenine-specific) domain protein</fullName>
    </submittedName>
</protein>
<keyword evidence="2" id="KW-1185">Reference proteome</keyword>
<organism evidence="1 2">
    <name type="scientific">Propionibacterium acidifaciens F0233</name>
    <dbReference type="NCBI Taxonomy" id="553198"/>
    <lineage>
        <taxon>Bacteria</taxon>
        <taxon>Bacillati</taxon>
        <taxon>Actinomycetota</taxon>
        <taxon>Actinomycetes</taxon>
        <taxon>Propionibacteriales</taxon>
        <taxon>Propionibacteriaceae</taxon>
        <taxon>Propionibacterium</taxon>
    </lineage>
</organism>
<dbReference type="Proteomes" id="UP000017052">
    <property type="component" value="Unassembled WGS sequence"/>
</dbReference>
<accession>U2QIQ5</accession>
<dbReference type="AlphaFoldDB" id="U2QIQ5"/>
<proteinExistence type="predicted"/>
<sequence length="169" mass="19259">MSPWAGRALVPIDEYPLLRRFYEAHRDQPMSRNVAKRSTHWWRTTDSSNPSLMEQDLLVVQDLKLHAHPVRVPRGFYPHHGLTWFISTEWDLDALGGLLMSVPIGKQVAAHCVRMRGGTLRFQPTVLRTVHIPAPDQVPAEASSELAAAFRLHDRKRANVAAWKLFPTL</sequence>
<evidence type="ECO:0000313" key="2">
    <source>
        <dbReference type="Proteomes" id="UP000017052"/>
    </source>
</evidence>